<proteinExistence type="predicted"/>
<evidence type="ECO:0000313" key="3">
    <source>
        <dbReference type="Proteomes" id="UP001185012"/>
    </source>
</evidence>
<evidence type="ECO:0000256" key="1">
    <source>
        <dbReference type="SAM" id="Phobius"/>
    </source>
</evidence>
<evidence type="ECO:0000313" key="2">
    <source>
        <dbReference type="EMBL" id="MDR6224651.1"/>
    </source>
</evidence>
<keyword evidence="3" id="KW-1185">Reference proteome</keyword>
<dbReference type="NCBIfam" id="NF033218">
    <property type="entry name" value="anchor_AmaP"/>
    <property type="match status" value="1"/>
</dbReference>
<gene>
    <name evidence="2" type="ORF">JOE21_000639</name>
</gene>
<keyword evidence="1" id="KW-0812">Transmembrane</keyword>
<feature type="transmembrane region" description="Helical" evidence="1">
    <location>
        <begin position="51"/>
        <end position="71"/>
    </location>
</feature>
<keyword evidence="1" id="KW-0472">Membrane</keyword>
<keyword evidence="1" id="KW-1133">Transmembrane helix</keyword>
<dbReference type="Proteomes" id="UP001185012">
    <property type="component" value="Unassembled WGS sequence"/>
</dbReference>
<dbReference type="RefSeq" id="WP_309862150.1">
    <property type="nucleotide sequence ID" value="NZ_JAVDQG010000001.1"/>
</dbReference>
<accession>A0ABU1IIS0</accession>
<protein>
    <submittedName>
        <fullName evidence="2">Alkaline shock family protein YloU</fullName>
    </submittedName>
</protein>
<comment type="caution">
    <text evidence="2">The sequence shown here is derived from an EMBL/GenBank/DDBJ whole genome shotgun (WGS) entry which is preliminary data.</text>
</comment>
<dbReference type="EMBL" id="JAVDQG010000001">
    <property type="protein sequence ID" value="MDR6224651.1"/>
    <property type="molecule type" value="Genomic_DNA"/>
</dbReference>
<name>A0ABU1IIS0_9BACL</name>
<reference evidence="2 3" key="1">
    <citation type="submission" date="2023-07" db="EMBL/GenBank/DDBJ databases">
        <title>Genomic Encyclopedia of Type Strains, Phase IV (KMG-IV): sequencing the most valuable type-strain genomes for metagenomic binning, comparative biology and taxonomic classification.</title>
        <authorList>
            <person name="Goeker M."/>
        </authorList>
    </citation>
    <scope>NUCLEOTIDE SEQUENCE [LARGE SCALE GENOMIC DNA]</scope>
    <source>
        <strain evidence="2 3">DSM 45903</strain>
    </source>
</reference>
<sequence length="187" mass="20790">MNAQHRLLLLIFSLILLVVSGIGALIAFDVGVGKEETVTRWMANVYHDSQIRWPILVTSLILVLVSLRVIIQLSVNRDRDRGVDRITEFGHVRISLKTLESLALQSGNRIKGIYDLSARVRHDDTHSSVGIGLKLTVDGDIPIQTLSEELQQTVKTHVEEVAGVTVHQISVYIADTVQPDRTPIPMD</sequence>
<organism evidence="2 3">
    <name type="scientific">Desmospora profundinema</name>
    <dbReference type="NCBI Taxonomy" id="1571184"/>
    <lineage>
        <taxon>Bacteria</taxon>
        <taxon>Bacillati</taxon>
        <taxon>Bacillota</taxon>
        <taxon>Bacilli</taxon>
        <taxon>Bacillales</taxon>
        <taxon>Thermoactinomycetaceae</taxon>
        <taxon>Desmospora</taxon>
    </lineage>
</organism>